<dbReference type="CDD" id="cd07153">
    <property type="entry name" value="Fur_like"/>
    <property type="match status" value="1"/>
</dbReference>
<dbReference type="InterPro" id="IPR002481">
    <property type="entry name" value="FUR"/>
</dbReference>
<accession>A0ABX0V1G4</accession>
<dbReference type="Gene3D" id="1.10.10.10">
    <property type="entry name" value="Winged helix-like DNA-binding domain superfamily/Winged helix DNA-binding domain"/>
    <property type="match status" value="1"/>
</dbReference>
<dbReference type="PANTHER" id="PTHR33202:SF7">
    <property type="entry name" value="FERRIC UPTAKE REGULATION PROTEIN"/>
    <property type="match status" value="1"/>
</dbReference>
<organism evidence="1 2">
    <name type="scientific">Pseudochelatococcus lubricantis</name>
    <dbReference type="NCBI Taxonomy" id="1538102"/>
    <lineage>
        <taxon>Bacteria</taxon>
        <taxon>Pseudomonadati</taxon>
        <taxon>Pseudomonadota</taxon>
        <taxon>Alphaproteobacteria</taxon>
        <taxon>Hyphomicrobiales</taxon>
        <taxon>Chelatococcaceae</taxon>
        <taxon>Pseudochelatococcus</taxon>
    </lineage>
</organism>
<reference evidence="1 2" key="1">
    <citation type="submission" date="2020-03" db="EMBL/GenBank/DDBJ databases">
        <title>Genomic Encyclopedia of Type Strains, Phase IV (KMG-IV): sequencing the most valuable type-strain genomes for metagenomic binning, comparative biology and taxonomic classification.</title>
        <authorList>
            <person name="Goeker M."/>
        </authorList>
    </citation>
    <scope>NUCLEOTIDE SEQUENCE [LARGE SCALE GENOMIC DNA]</scope>
    <source>
        <strain evidence="1 2">DSM 103870</strain>
    </source>
</reference>
<keyword evidence="2" id="KW-1185">Reference proteome</keyword>
<gene>
    <name evidence="1" type="ORF">FHS82_001790</name>
</gene>
<dbReference type="EMBL" id="JAASQI010000003">
    <property type="protein sequence ID" value="NIJ57954.1"/>
    <property type="molecule type" value="Genomic_DNA"/>
</dbReference>
<protein>
    <submittedName>
        <fullName evidence="1">Fur family iron response transcriptional regulator</fullName>
    </submittedName>
</protein>
<dbReference type="InterPro" id="IPR036390">
    <property type="entry name" value="WH_DNA-bd_sf"/>
</dbReference>
<dbReference type="NCBIfam" id="NF045678">
    <property type="entry name" value="TransRegIrrA"/>
    <property type="match status" value="1"/>
</dbReference>
<sequence>MANVQVRAITVRQAEKEAPVPEVLVAANVPQGMHKGCPVHQLREELRRVGLRPTRQRISLGWLLFAKGDRHVTAEMLYEEATRARVPVSLATVYNTLHQFTEAGLLRELAVDGSKTYFDTNVSDHHHFFIEGDDDLVDIPDSGLSVADLPDLPEGMEVARVDVIVRLRRKA</sequence>
<comment type="caution">
    <text evidence="1">The sequence shown here is derived from an EMBL/GenBank/DDBJ whole genome shotgun (WGS) entry which is preliminary data.</text>
</comment>
<proteinExistence type="predicted"/>
<dbReference type="InterPro" id="IPR036388">
    <property type="entry name" value="WH-like_DNA-bd_sf"/>
</dbReference>
<dbReference type="PANTHER" id="PTHR33202">
    <property type="entry name" value="ZINC UPTAKE REGULATION PROTEIN"/>
    <property type="match status" value="1"/>
</dbReference>
<evidence type="ECO:0000313" key="1">
    <source>
        <dbReference type="EMBL" id="NIJ57954.1"/>
    </source>
</evidence>
<evidence type="ECO:0000313" key="2">
    <source>
        <dbReference type="Proteomes" id="UP001429580"/>
    </source>
</evidence>
<dbReference type="SUPFAM" id="SSF46785">
    <property type="entry name" value="Winged helix' DNA-binding domain"/>
    <property type="match status" value="1"/>
</dbReference>
<dbReference type="Proteomes" id="UP001429580">
    <property type="component" value="Unassembled WGS sequence"/>
</dbReference>
<dbReference type="NCBIfam" id="NF045677">
    <property type="entry name" value="FeRespRegIrr"/>
    <property type="match status" value="1"/>
</dbReference>
<name>A0ABX0V1G4_9HYPH</name>
<dbReference type="Pfam" id="PF01475">
    <property type="entry name" value="FUR"/>
    <property type="match status" value="1"/>
</dbReference>